<evidence type="ECO:0000256" key="6">
    <source>
        <dbReference type="ARBA" id="ARBA00022763"/>
    </source>
</evidence>
<dbReference type="Gene3D" id="2.40.50.140">
    <property type="entry name" value="Nucleic acid-binding proteins"/>
    <property type="match status" value="1"/>
</dbReference>
<feature type="compositionally biased region" description="Basic residues" evidence="13">
    <location>
        <begin position="568"/>
        <end position="580"/>
    </location>
</feature>
<dbReference type="Pfam" id="PF00493">
    <property type="entry name" value="MCM"/>
    <property type="match status" value="1"/>
</dbReference>
<dbReference type="SMART" id="SM00382">
    <property type="entry name" value="AAA"/>
    <property type="match status" value="1"/>
</dbReference>
<dbReference type="EMBL" id="JAAAXW010000073">
    <property type="protein sequence ID" value="KAF9545369.1"/>
    <property type="molecule type" value="Genomic_DNA"/>
</dbReference>
<dbReference type="SMART" id="SM00350">
    <property type="entry name" value="MCM"/>
    <property type="match status" value="1"/>
</dbReference>
<dbReference type="GO" id="GO:0019888">
    <property type="term" value="F:protein phosphatase regulator activity"/>
    <property type="evidence" value="ECO:0007669"/>
    <property type="project" value="InterPro"/>
</dbReference>
<reference evidence="15" key="1">
    <citation type="journal article" date="2020" name="Fungal Divers.">
        <title>Resolving the Mortierellaceae phylogeny through synthesis of multi-gene phylogenetics and phylogenomics.</title>
        <authorList>
            <person name="Vandepol N."/>
            <person name="Liber J."/>
            <person name="Desiro A."/>
            <person name="Na H."/>
            <person name="Kennedy M."/>
            <person name="Barry K."/>
            <person name="Grigoriev I.V."/>
            <person name="Miller A.N."/>
            <person name="O'Donnell K."/>
            <person name="Stajich J.E."/>
            <person name="Bonito G."/>
        </authorList>
    </citation>
    <scope>NUCLEOTIDE SEQUENCE</scope>
    <source>
        <strain evidence="15">NRRL 2591</strain>
    </source>
</reference>
<dbReference type="SUPFAM" id="SSF50249">
    <property type="entry name" value="Nucleic acid-binding proteins"/>
    <property type="match status" value="1"/>
</dbReference>
<dbReference type="SUPFAM" id="SSF50978">
    <property type="entry name" value="WD40 repeat-like"/>
    <property type="match status" value="1"/>
</dbReference>
<dbReference type="InterPro" id="IPR041562">
    <property type="entry name" value="MCM_lid"/>
</dbReference>
<evidence type="ECO:0000256" key="2">
    <source>
        <dbReference type="ARBA" id="ARBA00022553"/>
    </source>
</evidence>
<evidence type="ECO:0000313" key="16">
    <source>
        <dbReference type="Proteomes" id="UP000723463"/>
    </source>
</evidence>
<name>A0A9P6FA56_9FUNG</name>
<dbReference type="PROSITE" id="PS50051">
    <property type="entry name" value="MCM_2"/>
    <property type="match status" value="1"/>
</dbReference>
<keyword evidence="9" id="KW-0234">DNA repair</keyword>
<dbReference type="GO" id="GO:1902531">
    <property type="term" value="P:regulation of intracellular signal transduction"/>
    <property type="evidence" value="ECO:0007669"/>
    <property type="project" value="UniProtKB-ARBA"/>
</dbReference>
<evidence type="ECO:0000256" key="12">
    <source>
        <dbReference type="ARBA" id="ARBA00067298"/>
    </source>
</evidence>
<dbReference type="Gene3D" id="3.40.50.300">
    <property type="entry name" value="P-loop containing nucleotide triphosphate hydrolases"/>
    <property type="match status" value="1"/>
</dbReference>
<dbReference type="GO" id="GO:0006279">
    <property type="term" value="P:premeiotic DNA replication"/>
    <property type="evidence" value="ECO:0007669"/>
    <property type="project" value="UniProtKB-ARBA"/>
</dbReference>
<dbReference type="InterPro" id="IPR001208">
    <property type="entry name" value="MCM_dom"/>
</dbReference>
<dbReference type="GO" id="GO:0031261">
    <property type="term" value="C:DNA replication preinitiation complex"/>
    <property type="evidence" value="ECO:0007669"/>
    <property type="project" value="UniProtKB-ARBA"/>
</dbReference>
<evidence type="ECO:0000256" key="9">
    <source>
        <dbReference type="ARBA" id="ARBA00023204"/>
    </source>
</evidence>
<dbReference type="FunFam" id="2.130.10.10:FF:000174">
    <property type="entry name" value="Protein phosphatase PP2A regulatory subunit B"/>
    <property type="match status" value="1"/>
</dbReference>
<feature type="region of interest" description="Disordered" evidence="13">
    <location>
        <begin position="1227"/>
        <end position="1295"/>
    </location>
</feature>
<dbReference type="Pfam" id="PF17855">
    <property type="entry name" value="MCM_lid"/>
    <property type="match status" value="1"/>
</dbReference>
<dbReference type="Gene3D" id="2.130.10.10">
    <property type="entry name" value="YVTN repeat-like/Quinoprotein amine dehydrogenase"/>
    <property type="match status" value="1"/>
</dbReference>
<feature type="compositionally biased region" description="Basic and acidic residues" evidence="13">
    <location>
        <begin position="1404"/>
        <end position="1431"/>
    </location>
</feature>
<feature type="compositionally biased region" description="Polar residues" evidence="13">
    <location>
        <begin position="1346"/>
        <end position="1355"/>
    </location>
</feature>
<evidence type="ECO:0000259" key="14">
    <source>
        <dbReference type="PROSITE" id="PS50051"/>
    </source>
</evidence>
<dbReference type="InterPro" id="IPR018067">
    <property type="entry name" value="PP2A_PR55_CS"/>
</dbReference>
<feature type="region of interest" description="Disordered" evidence="13">
    <location>
        <begin position="546"/>
        <end position="580"/>
    </location>
</feature>
<protein>
    <recommendedName>
        <fullName evidence="12">Protein phosphatase PP2A regulatory subunit B</fullName>
    </recommendedName>
    <alternativeName>
        <fullName evidence="10">Minichromosome maintenance 9</fullName>
    </alternativeName>
</protein>
<keyword evidence="2" id="KW-0597">Phosphoprotein</keyword>
<dbReference type="InterPro" id="IPR012340">
    <property type="entry name" value="NA-bd_OB-fold"/>
</dbReference>
<dbReference type="GO" id="GO:0042555">
    <property type="term" value="C:MCM complex"/>
    <property type="evidence" value="ECO:0007669"/>
    <property type="project" value="UniProtKB-ARBA"/>
</dbReference>
<keyword evidence="4" id="KW-0677">Repeat</keyword>
<dbReference type="PRINTS" id="PR00600">
    <property type="entry name" value="PP2APR55"/>
</dbReference>
<evidence type="ECO:0000256" key="11">
    <source>
        <dbReference type="ARBA" id="ARBA00055525"/>
    </source>
</evidence>
<dbReference type="InterPro" id="IPR000009">
    <property type="entry name" value="PP2A_PR55"/>
</dbReference>
<dbReference type="InterPro" id="IPR001680">
    <property type="entry name" value="WD40_rpt"/>
</dbReference>
<dbReference type="InterPro" id="IPR036322">
    <property type="entry name" value="WD40_repeat_dom_sf"/>
</dbReference>
<dbReference type="GO" id="GO:0003677">
    <property type="term" value="F:DNA binding"/>
    <property type="evidence" value="ECO:0007669"/>
    <property type="project" value="UniProtKB-KW"/>
</dbReference>
<evidence type="ECO:0000256" key="13">
    <source>
        <dbReference type="SAM" id="MobiDB-lite"/>
    </source>
</evidence>
<evidence type="ECO:0000256" key="1">
    <source>
        <dbReference type="ARBA" id="ARBA00008259"/>
    </source>
</evidence>
<evidence type="ECO:0000256" key="7">
    <source>
        <dbReference type="ARBA" id="ARBA00022840"/>
    </source>
</evidence>
<sequence length="1431" mass="159840">MASETEHNWKFAQCFGDKGEVEDITEADIISTVEFDHTGDYLATGDKGGRVVLFERNEGKKGCEYRFHTEFQSHEPEFDYLKSLEIEEKINKIKWCKRQNSAHFLLSTNDKTVKLWKVFEKSIKVVAENNHGDGQHVPAAGAPLRLPKLTHHDTIVAAVPRKVYANAHAYHINSISINSDGETYISADDLRINLWNLNISDQSFNIVDIKPVNMEELTEVITAAEFHPVHCNLFMYSSSKGTIKLSDMRESALCDQHAKLFEEEEDPSNKSFFSEIISSISDVKFSKDGRYILSRDYLTLKVWDINMESRPVQTINIHDHLRNKLCDLYENDCIFDKFECTFSGDGNNVLTGSYNNNFYIYDRNGKNDVTLQADKSAFKAKRVGSAKNKMMARTKNGKKDDINVESIDFTKKILHASWHPNENSIAIAATNNLFIFTLYARFILMEIDSEDSFRDIATLRQGIQELHHHDICEILYNPDTTHHYSVVIDIMALVDSGTDPRLWSDLAVLPHKVLPILDRILQDVQLEIIRLNDDDDLETQDRQRLGSYSYSNSTGGGFGRTTQSMGSSRRRSGGGGKKRPMYLKPKCSARVMGLPAAESRRRTVPTCVDVGTFLSITATVIRTGVVKMLENKKPVQCLMCKKTFDVLADVEQYNKVAMPTRCQAQGNTKPCNGYKFQMVEPPPGQLPEGCRDYQEIKIQEQTNKLTMGTIPGSMVVILHDDLVDHAKSGDDVTITGTVIRRWKNPMVGERCDIELALLANHVFIHNEQRVGVGITEEQRLDFEHFWEHARSKNVDKPFTARNQILSQICPKVYGLYIVKLAVMLVLTGGVAKNDDKSGLKVRGEPHLLLVGDPGTGKSQFLKYAAELNPRSVLTTGIGSSSAGLTVTAVRDGNEWQLEAGALVLADRGLCCIDEFGGMREHDKVAIHEAMEQQSISIAKAGIVCKLNTRCSVIAATNPKGKYDPNESVSINIALGSPLLSRFDIVLVLMDTGNPSWDHKISSYILDTRMRMDGQFVPKRKRLTGKEIRRRRKKLRKIAKRKRMEALGLEPGDDGYDSSISDDGSSLGGSNTPGQAEDDDEDDEEQEQEATPDPWSLEKVKAYLIWIKSTFQPKLTPPAEQVLVSYYQLQRKADLRNAARTTIRLLESLIRLSQAHARLMARNLVTVQDAVVVISLMEATAQGGAAVLGGINPLHASFPKSAEDEYWRQESAMLDRLGLANLASQLQEGGDVDDDSRGAGYGEDDVVPGTDMEEMSRPGVKRRRENGHGDDYDHHRDDYRAISSPSKQGSLGGNIQNSGLVAARSTSFSASTGSTATLSTGSMVLDDQAEAEFLERLRQSDPIIDDNPNNRTMSRYSSGDGGGSLEEGFVGVKTEEEEPPLIDRRFALRQTQTQHSAGVVSPPISRKENKGKGVVRNRDFKDEFDHDERSYS</sequence>
<dbReference type="SUPFAM" id="SSF52540">
    <property type="entry name" value="P-loop containing nucleoside triphosphate hydrolases"/>
    <property type="match status" value="1"/>
</dbReference>
<dbReference type="InterPro" id="IPR033762">
    <property type="entry name" value="MCM_OB"/>
</dbReference>
<feature type="compositionally biased region" description="Acidic residues" evidence="13">
    <location>
        <begin position="1075"/>
        <end position="1089"/>
    </location>
</feature>
<dbReference type="InterPro" id="IPR031327">
    <property type="entry name" value="MCM"/>
</dbReference>
<comment type="caution">
    <text evidence="15">The sequence shown here is derived from an EMBL/GenBank/DDBJ whole genome shotgun (WGS) entry which is preliminary data.</text>
</comment>
<dbReference type="Pfam" id="PF26066">
    <property type="entry name" value="MCM9_N"/>
    <property type="match status" value="1"/>
</dbReference>
<feature type="compositionally biased region" description="Basic and acidic residues" evidence="13">
    <location>
        <begin position="1265"/>
        <end position="1279"/>
    </location>
</feature>
<feature type="region of interest" description="Disordered" evidence="13">
    <location>
        <begin position="1388"/>
        <end position="1431"/>
    </location>
</feature>
<dbReference type="InterPro" id="IPR003593">
    <property type="entry name" value="AAA+_ATPase"/>
</dbReference>
<comment type="similarity">
    <text evidence="1">Belongs to the phosphatase 2A regulatory subunit B family.</text>
</comment>
<keyword evidence="7" id="KW-0067">ATP-binding</keyword>
<dbReference type="GO" id="GO:0043596">
    <property type="term" value="C:nuclear replication fork"/>
    <property type="evidence" value="ECO:0007669"/>
    <property type="project" value="UniProtKB-ARBA"/>
</dbReference>
<keyword evidence="8" id="KW-0238">DNA-binding</keyword>
<dbReference type="InterPro" id="IPR058768">
    <property type="entry name" value="MCM9_N"/>
</dbReference>
<dbReference type="FunFam" id="2.130.10.10:FF:000189">
    <property type="entry name" value="Protein phosphatase PP2A regulatory subunit B"/>
    <property type="match status" value="1"/>
</dbReference>
<evidence type="ECO:0000313" key="15">
    <source>
        <dbReference type="EMBL" id="KAF9545369.1"/>
    </source>
</evidence>
<evidence type="ECO:0000256" key="8">
    <source>
        <dbReference type="ARBA" id="ARBA00023125"/>
    </source>
</evidence>
<evidence type="ECO:0000256" key="10">
    <source>
        <dbReference type="ARBA" id="ARBA00042301"/>
    </source>
</evidence>
<dbReference type="PANTHER" id="PTHR11871">
    <property type="entry name" value="PROTEIN PHOSPHATASE PP2A REGULATORY SUBUNIT B"/>
    <property type="match status" value="1"/>
</dbReference>
<dbReference type="InterPro" id="IPR015943">
    <property type="entry name" value="WD40/YVTN_repeat-like_dom_sf"/>
</dbReference>
<keyword evidence="6" id="KW-0227">DNA damage</keyword>
<keyword evidence="5" id="KW-0547">Nucleotide-binding</keyword>
<feature type="region of interest" description="Disordered" evidence="13">
    <location>
        <begin position="1340"/>
        <end position="1364"/>
    </location>
</feature>
<dbReference type="GO" id="GO:0010972">
    <property type="term" value="P:negative regulation of G2/M transition of mitotic cell cycle"/>
    <property type="evidence" value="ECO:0007669"/>
    <property type="project" value="UniProtKB-ARBA"/>
</dbReference>
<keyword evidence="3" id="KW-0853">WD repeat</keyword>
<dbReference type="Pfam" id="PF17207">
    <property type="entry name" value="MCM_OB"/>
    <property type="match status" value="1"/>
</dbReference>
<dbReference type="GO" id="GO:0000159">
    <property type="term" value="C:protein phosphatase type 2A complex"/>
    <property type="evidence" value="ECO:0007669"/>
    <property type="project" value="InterPro"/>
</dbReference>
<accession>A0A9P6FA56</accession>
<organism evidence="15 16">
    <name type="scientific">Mortierella hygrophila</name>
    <dbReference type="NCBI Taxonomy" id="979708"/>
    <lineage>
        <taxon>Eukaryota</taxon>
        <taxon>Fungi</taxon>
        <taxon>Fungi incertae sedis</taxon>
        <taxon>Mucoromycota</taxon>
        <taxon>Mortierellomycotina</taxon>
        <taxon>Mortierellomycetes</taxon>
        <taxon>Mortierellales</taxon>
        <taxon>Mortierellaceae</taxon>
        <taxon>Mortierella</taxon>
    </lineage>
</organism>
<dbReference type="Proteomes" id="UP000723463">
    <property type="component" value="Unassembled WGS sequence"/>
</dbReference>
<dbReference type="GO" id="GO:0005656">
    <property type="term" value="C:nuclear pre-replicative complex"/>
    <property type="evidence" value="ECO:0007669"/>
    <property type="project" value="UniProtKB-ARBA"/>
</dbReference>
<feature type="domain" description="MCM C-terminal AAA(+) ATPase" evidence="14">
    <location>
        <begin position="800"/>
        <end position="1004"/>
    </location>
</feature>
<feature type="region of interest" description="Disordered" evidence="13">
    <location>
        <begin position="1043"/>
        <end position="1092"/>
    </location>
</feature>
<feature type="compositionally biased region" description="Low complexity" evidence="13">
    <location>
        <begin position="1056"/>
        <end position="1069"/>
    </location>
</feature>
<evidence type="ECO:0000256" key="4">
    <source>
        <dbReference type="ARBA" id="ARBA00022737"/>
    </source>
</evidence>
<evidence type="ECO:0000256" key="3">
    <source>
        <dbReference type="ARBA" id="ARBA00022574"/>
    </source>
</evidence>
<proteinExistence type="inferred from homology"/>
<dbReference type="PROSITE" id="PS01025">
    <property type="entry name" value="PR55_2"/>
    <property type="match status" value="1"/>
</dbReference>
<dbReference type="InterPro" id="IPR027417">
    <property type="entry name" value="P-loop_NTPase"/>
</dbReference>
<comment type="function">
    <text evidence="11">Phosphatase 2A affects a variety of biological processes in the cell such as transcription, cell cycle progression and cellular morphogenesis, and provides an initial identification of critical substrates for this phosphatase. The regulatory subunit may direct the catalytic subunit to distinct, albeit overlapping, subsets of substrates.</text>
</comment>
<dbReference type="PROSITE" id="PS01024">
    <property type="entry name" value="PR55_1"/>
    <property type="match status" value="1"/>
</dbReference>
<gene>
    <name evidence="15" type="primary">CDC55_2</name>
    <name evidence="15" type="ORF">EC957_011017</name>
</gene>
<keyword evidence="16" id="KW-1185">Reference proteome</keyword>
<feature type="compositionally biased region" description="Polar residues" evidence="13">
    <location>
        <begin position="1282"/>
        <end position="1295"/>
    </location>
</feature>
<dbReference type="SMART" id="SM00320">
    <property type="entry name" value="WD40"/>
    <property type="match status" value="7"/>
</dbReference>
<evidence type="ECO:0000256" key="5">
    <source>
        <dbReference type="ARBA" id="ARBA00022741"/>
    </source>
</evidence>
<dbReference type="GO" id="GO:0005524">
    <property type="term" value="F:ATP binding"/>
    <property type="evidence" value="ECO:0007669"/>
    <property type="project" value="UniProtKB-KW"/>
</dbReference>